<evidence type="ECO:0000313" key="2">
    <source>
        <dbReference type="EMBL" id="SEK61817.1"/>
    </source>
</evidence>
<reference evidence="2 3" key="1">
    <citation type="submission" date="2016-10" db="EMBL/GenBank/DDBJ databases">
        <authorList>
            <person name="de Groot N.N."/>
        </authorList>
    </citation>
    <scope>NUCLEOTIDE SEQUENCE [LARGE SCALE GENOMIC DNA]</scope>
    <source>
        <strain evidence="2 3">DSM 43357</strain>
    </source>
</reference>
<dbReference type="EMBL" id="FOBF01000002">
    <property type="protein sequence ID" value="SEK61817.1"/>
    <property type="molecule type" value="Genomic_DNA"/>
</dbReference>
<proteinExistence type="predicted"/>
<sequence>MYDSIVWHTAVLEADEAEKHKRHVPARVGDYMGLARRAVHNGRQYAVRQLSADGVPHAKPDPHLGETPAPHAVNAKTAEEAA</sequence>
<accession>A0A1H7IJB4</accession>
<organism evidence="2 3">
    <name type="scientific">Nonomuraea pusilla</name>
    <dbReference type="NCBI Taxonomy" id="46177"/>
    <lineage>
        <taxon>Bacteria</taxon>
        <taxon>Bacillati</taxon>
        <taxon>Actinomycetota</taxon>
        <taxon>Actinomycetes</taxon>
        <taxon>Streptosporangiales</taxon>
        <taxon>Streptosporangiaceae</taxon>
        <taxon>Nonomuraea</taxon>
    </lineage>
</organism>
<feature type="region of interest" description="Disordered" evidence="1">
    <location>
        <begin position="54"/>
        <end position="82"/>
    </location>
</feature>
<evidence type="ECO:0000313" key="3">
    <source>
        <dbReference type="Proteomes" id="UP000198953"/>
    </source>
</evidence>
<name>A0A1H7IJB4_9ACTN</name>
<keyword evidence="3" id="KW-1185">Reference proteome</keyword>
<dbReference type="Proteomes" id="UP000198953">
    <property type="component" value="Unassembled WGS sequence"/>
</dbReference>
<dbReference type="RefSeq" id="WP_091098345.1">
    <property type="nucleotide sequence ID" value="NZ_FOBF01000002.1"/>
</dbReference>
<gene>
    <name evidence="2" type="ORF">SAMN05660976_00805</name>
</gene>
<evidence type="ECO:0000256" key="1">
    <source>
        <dbReference type="SAM" id="MobiDB-lite"/>
    </source>
</evidence>
<protein>
    <submittedName>
        <fullName evidence="2">Uncharacterized protein</fullName>
    </submittedName>
</protein>
<dbReference type="AlphaFoldDB" id="A0A1H7IJB4"/>